<dbReference type="OrthoDB" id="7210322at2"/>
<evidence type="ECO:0000313" key="2">
    <source>
        <dbReference type="EMBL" id="MXO51015.1"/>
    </source>
</evidence>
<name>A0A844XYD9_9SPHN</name>
<dbReference type="RefSeq" id="WP_160607555.1">
    <property type="nucleotide sequence ID" value="NZ_WTYF01000004.1"/>
</dbReference>
<sequence length="231" mass="24332">MKESIAALGLLSLGACASPYVGTPYTAPAVPVTSVGIVDDTLPDEAIAYEAASTMGNFGLLGALIDAGVQDSRKDRVNEALASVNHTPEATFEAHLIGALADAGIKGAMLQGPDREKRAFLEKYPAAPAGTQALIDFNVTGYGYVNAGNQLWRPTVAADVKMIDAATGKTLMENRIVYNPVDAQAGIVTLAPNPEFVFQNREDMISQPERLAEGIDDALKQVADAAVRLMK</sequence>
<accession>A0A844XYD9</accession>
<evidence type="ECO:0000313" key="3">
    <source>
        <dbReference type="Proteomes" id="UP000444185"/>
    </source>
</evidence>
<protein>
    <recommendedName>
        <fullName evidence="4">Lipoprotein</fullName>
    </recommendedName>
</protein>
<keyword evidence="1" id="KW-0732">Signal</keyword>
<organism evidence="2 3">
    <name type="scientific">Qipengyuania gaetbuli</name>
    <dbReference type="NCBI Taxonomy" id="266952"/>
    <lineage>
        <taxon>Bacteria</taxon>
        <taxon>Pseudomonadati</taxon>
        <taxon>Pseudomonadota</taxon>
        <taxon>Alphaproteobacteria</taxon>
        <taxon>Sphingomonadales</taxon>
        <taxon>Erythrobacteraceae</taxon>
        <taxon>Qipengyuania</taxon>
    </lineage>
</organism>
<proteinExistence type="predicted"/>
<feature type="signal peptide" evidence="1">
    <location>
        <begin position="1"/>
        <end position="17"/>
    </location>
</feature>
<keyword evidence="3" id="KW-1185">Reference proteome</keyword>
<comment type="caution">
    <text evidence="2">The sequence shown here is derived from an EMBL/GenBank/DDBJ whole genome shotgun (WGS) entry which is preliminary data.</text>
</comment>
<feature type="chain" id="PRO_5032411482" description="Lipoprotein" evidence="1">
    <location>
        <begin position="18"/>
        <end position="231"/>
    </location>
</feature>
<dbReference type="EMBL" id="WTYF01000004">
    <property type="protein sequence ID" value="MXO51015.1"/>
    <property type="molecule type" value="Genomic_DNA"/>
</dbReference>
<dbReference type="PROSITE" id="PS51257">
    <property type="entry name" value="PROKAR_LIPOPROTEIN"/>
    <property type="match status" value="1"/>
</dbReference>
<gene>
    <name evidence="2" type="ORF">GRI42_06840</name>
</gene>
<dbReference type="Proteomes" id="UP000444185">
    <property type="component" value="Unassembled WGS sequence"/>
</dbReference>
<reference evidence="2 3" key="1">
    <citation type="submission" date="2019-12" db="EMBL/GenBank/DDBJ databases">
        <title>Genomic-based taxomic classification of the family Erythrobacteraceae.</title>
        <authorList>
            <person name="Xu L."/>
        </authorList>
    </citation>
    <scope>NUCLEOTIDE SEQUENCE [LARGE SCALE GENOMIC DNA]</scope>
    <source>
        <strain evidence="2 3">DSM 16225</strain>
    </source>
</reference>
<dbReference type="AlphaFoldDB" id="A0A844XYD9"/>
<evidence type="ECO:0000256" key="1">
    <source>
        <dbReference type="SAM" id="SignalP"/>
    </source>
</evidence>
<evidence type="ECO:0008006" key="4">
    <source>
        <dbReference type="Google" id="ProtNLM"/>
    </source>
</evidence>